<proteinExistence type="predicted"/>
<dbReference type="EMBL" id="FMMM01000025">
    <property type="protein sequence ID" value="SCQ19366.1"/>
    <property type="molecule type" value="Genomic_DNA"/>
</dbReference>
<evidence type="ECO:0000313" key="1">
    <source>
        <dbReference type="EMBL" id="SCQ19366.1"/>
    </source>
</evidence>
<protein>
    <submittedName>
        <fullName evidence="1">Uncharacterized protein</fullName>
    </submittedName>
</protein>
<sequence length="385" mass="43818">MNLLLREKLPVILQEFFWDVNVKFPQAPKLVEGIRVYVAPNGLGIQFRGSSERVAIKGKRSIVLWEWLSRLLNGEYTLDDIFHYAMEESSISVSEIGSMLKTLHCYHIICERESLIQSSLKISNSNENSTKQQKYFFQRVFPFMGGNRDIAEVDVKLQKSSVLLITNKELLEAILLNLRYSGIGSWGIVILASKSEVLDFIGPQNLSFIEEHPIKYLTSFNKNEIRYLLDNEIPNYKYVLPIINNPNPFFSAEIARSCFGINRPMLSVSFFENTYEIGPFFIPCGDSSCCACRHLRKQSFNDSSVHDFLYYQHLNECKLLFDSQISGYNLQGANIAINLALSQIIMSITQVAQPSLINRVLSYDALKLSVSVEDVIKVPGCPYCS</sequence>
<reference evidence="1 2" key="1">
    <citation type="submission" date="2016-09" db="EMBL/GenBank/DDBJ databases">
        <authorList>
            <person name="Capua I."/>
            <person name="De Benedictis P."/>
            <person name="Joannis T."/>
            <person name="Lombin L.H."/>
            <person name="Cattoli G."/>
        </authorList>
    </citation>
    <scope>NUCLEOTIDE SEQUENCE [LARGE SCALE GENOMIC DNA]</scope>
    <source>
        <strain evidence="1 2">UB20</strain>
    </source>
</reference>
<organism evidence="1 2">
    <name type="scientific">Tannerella forsythia</name>
    <name type="common">Bacteroides forsythus</name>
    <dbReference type="NCBI Taxonomy" id="28112"/>
    <lineage>
        <taxon>Bacteria</taxon>
        <taxon>Pseudomonadati</taxon>
        <taxon>Bacteroidota</taxon>
        <taxon>Bacteroidia</taxon>
        <taxon>Bacteroidales</taxon>
        <taxon>Tannerellaceae</taxon>
        <taxon>Tannerella</taxon>
    </lineage>
</organism>
<evidence type="ECO:0000313" key="2">
    <source>
        <dbReference type="Proteomes" id="UP000182057"/>
    </source>
</evidence>
<dbReference type="AlphaFoldDB" id="A0A1D3UGS8"/>
<dbReference type="Gene3D" id="3.40.50.720">
    <property type="entry name" value="NAD(P)-binding Rossmann-like Domain"/>
    <property type="match status" value="1"/>
</dbReference>
<gene>
    <name evidence="1" type="ORF">TFUB20_00675</name>
</gene>
<dbReference type="RefSeq" id="WP_074449536.1">
    <property type="nucleotide sequence ID" value="NZ_CAUVBS010000048.1"/>
</dbReference>
<dbReference type="OrthoDB" id="2379922at2"/>
<dbReference type="Proteomes" id="UP000182057">
    <property type="component" value="Unassembled WGS sequence"/>
</dbReference>
<name>A0A1D3UGS8_TANFO</name>
<accession>A0A1D3UGS8</accession>